<dbReference type="STRING" id="1227455.C449_17052"/>
<evidence type="ECO:0000313" key="3">
    <source>
        <dbReference type="Proteomes" id="UP000011669"/>
    </source>
</evidence>
<proteinExistence type="predicted"/>
<comment type="caution">
    <text evidence="2">The sequence shown here is derived from an EMBL/GenBank/DDBJ whole genome shotgun (WGS) entry which is preliminary data.</text>
</comment>
<dbReference type="RefSeq" id="WP_006079266.1">
    <property type="nucleotide sequence ID" value="NZ_AOMD01000034.1"/>
</dbReference>
<dbReference type="PANTHER" id="PTHR42943:SF4">
    <property type="entry name" value="C2H2-TYPE DOMAIN-CONTAINING PROTEIN"/>
    <property type="match status" value="1"/>
</dbReference>
<dbReference type="Pfam" id="PF01323">
    <property type="entry name" value="DSBA"/>
    <property type="match status" value="1"/>
</dbReference>
<dbReference type="Proteomes" id="UP000011669">
    <property type="component" value="Unassembled WGS sequence"/>
</dbReference>
<organism evidence="2 3">
    <name type="scientific">Halococcus saccharolyticus DSM 5350</name>
    <dbReference type="NCBI Taxonomy" id="1227455"/>
    <lineage>
        <taxon>Archaea</taxon>
        <taxon>Methanobacteriati</taxon>
        <taxon>Methanobacteriota</taxon>
        <taxon>Stenosarchaea group</taxon>
        <taxon>Halobacteria</taxon>
        <taxon>Halobacteriales</taxon>
        <taxon>Halococcaceae</taxon>
        <taxon>Halococcus</taxon>
    </lineage>
</organism>
<dbReference type="SUPFAM" id="SSF52833">
    <property type="entry name" value="Thioredoxin-like"/>
    <property type="match status" value="1"/>
</dbReference>
<feature type="domain" description="DSBA-like thioredoxin" evidence="1">
    <location>
        <begin position="7"/>
        <end position="201"/>
    </location>
</feature>
<dbReference type="GO" id="GO:0006749">
    <property type="term" value="P:glutathione metabolic process"/>
    <property type="evidence" value="ECO:0007669"/>
    <property type="project" value="TreeGrafter"/>
</dbReference>
<gene>
    <name evidence="2" type="ORF">C449_17052</name>
</gene>
<dbReference type="PANTHER" id="PTHR42943">
    <property type="entry name" value="GLUTATHIONE S-TRANSFERASE KAPPA"/>
    <property type="match status" value="1"/>
</dbReference>
<accession>M0MAT4</accession>
<dbReference type="EMBL" id="AOMD01000034">
    <property type="protein sequence ID" value="EMA42453.1"/>
    <property type="molecule type" value="Genomic_DNA"/>
</dbReference>
<protein>
    <submittedName>
        <fullName evidence="2">DSBA oxidoreductase</fullName>
    </submittedName>
</protein>
<evidence type="ECO:0000259" key="1">
    <source>
        <dbReference type="Pfam" id="PF01323"/>
    </source>
</evidence>
<keyword evidence="3" id="KW-1185">Reference proteome</keyword>
<dbReference type="GO" id="GO:0004364">
    <property type="term" value="F:glutathione transferase activity"/>
    <property type="evidence" value="ECO:0007669"/>
    <property type="project" value="TreeGrafter"/>
</dbReference>
<reference evidence="2 3" key="1">
    <citation type="journal article" date="2014" name="PLoS Genet.">
        <title>Phylogenetically driven sequencing of extremely halophilic archaea reveals strategies for static and dynamic osmo-response.</title>
        <authorList>
            <person name="Becker E.A."/>
            <person name="Seitzer P.M."/>
            <person name="Tritt A."/>
            <person name="Larsen D."/>
            <person name="Krusor M."/>
            <person name="Yao A.I."/>
            <person name="Wu D."/>
            <person name="Madern D."/>
            <person name="Eisen J.A."/>
            <person name="Darling A.E."/>
            <person name="Facciotti M.T."/>
        </authorList>
    </citation>
    <scope>NUCLEOTIDE SEQUENCE [LARGE SCALE GENOMIC DNA]</scope>
    <source>
        <strain evidence="2 3">DSM 5350</strain>
    </source>
</reference>
<sequence>MSERENTLVEYADYSCPFCYLAHRSLEQYRRTRDDALTVDWRPFDLRNEKRGPDGEIDDEADKGYPTEVEQRIGQLRTKFDADEMLSLDEVPKVDSLNAQVVSAYIRNEYPDQWAEVNAAIFDTLWEDGRDISDGGVLAEIAADAGVDRDETYDAIADDERRSQLFERFERARRDGVSDVPTFVVDGRTTTGVLSPEEIERFVSDP</sequence>
<dbReference type="InParanoid" id="M0MAT4"/>
<dbReference type="InterPro" id="IPR051924">
    <property type="entry name" value="GST_Kappa/NadH"/>
</dbReference>
<dbReference type="PATRIC" id="fig|1227455.4.peg.3472"/>
<dbReference type="GO" id="GO:0004602">
    <property type="term" value="F:glutathione peroxidase activity"/>
    <property type="evidence" value="ECO:0007669"/>
    <property type="project" value="TreeGrafter"/>
</dbReference>
<dbReference type="InterPro" id="IPR036249">
    <property type="entry name" value="Thioredoxin-like_sf"/>
</dbReference>
<dbReference type="OrthoDB" id="359198at2157"/>
<dbReference type="Gene3D" id="3.40.30.10">
    <property type="entry name" value="Glutaredoxin"/>
    <property type="match status" value="1"/>
</dbReference>
<name>M0MAT4_9EURY</name>
<dbReference type="AlphaFoldDB" id="M0MAT4"/>
<evidence type="ECO:0000313" key="2">
    <source>
        <dbReference type="EMBL" id="EMA42453.1"/>
    </source>
</evidence>
<dbReference type="InterPro" id="IPR001853">
    <property type="entry name" value="DSBA-like_thioredoxin_dom"/>
</dbReference>